<organism evidence="4 5">
    <name type="scientific">Arcanobacterium wilhelmae</name>
    <dbReference type="NCBI Taxonomy" id="1803177"/>
    <lineage>
        <taxon>Bacteria</taxon>
        <taxon>Bacillati</taxon>
        <taxon>Actinomycetota</taxon>
        <taxon>Actinomycetes</taxon>
        <taxon>Actinomycetales</taxon>
        <taxon>Actinomycetaceae</taxon>
        <taxon>Arcanobacterium</taxon>
    </lineage>
</organism>
<feature type="domain" description="DUF1731" evidence="3">
    <location>
        <begin position="251"/>
        <end position="297"/>
    </location>
</feature>
<keyword evidence="5" id="KW-1185">Reference proteome</keyword>
<reference evidence="4 5" key="1">
    <citation type="submission" date="2023-07" db="EMBL/GenBank/DDBJ databases">
        <title>Sequencing the genomes of 1000 actinobacteria strains.</title>
        <authorList>
            <person name="Klenk H.-P."/>
        </authorList>
    </citation>
    <scope>NUCLEOTIDE SEQUENCE [LARGE SCALE GENOMIC DNA]</scope>
    <source>
        <strain evidence="4 5">DSM 102162</strain>
    </source>
</reference>
<evidence type="ECO:0000259" key="2">
    <source>
        <dbReference type="Pfam" id="PF01370"/>
    </source>
</evidence>
<dbReference type="InterPro" id="IPR036291">
    <property type="entry name" value="NAD(P)-bd_dom_sf"/>
</dbReference>
<protein>
    <submittedName>
        <fullName evidence="4">Uncharacterized protein (TIGR01777 family)</fullName>
    </submittedName>
</protein>
<accession>A0ABT9N928</accession>
<comment type="caution">
    <text evidence="4">The sequence shown here is derived from an EMBL/GenBank/DDBJ whole genome shotgun (WGS) entry which is preliminary data.</text>
</comment>
<sequence length="300" mass="32242">MKIVIAGASGFIGRHLTAHSHRLGHSVVRLVRGDGVSQPGTAPWDPVRGQCDPAVLAGADGVVCLSGASVLGWPWTNRYREELVRSRITTARTLVRAIEKLPDSDRPKAFLCGSATGYYGPDNADQFLDESSARGVGFLARLCEEWEQEARKASDLTRVVNLRTGLVMGSDGGMLGPLSRIYRYGGGATLGDGSSWMPVIGIRDHVRAVLFAMQRESIVGPVNLVGPTAVRNKDFNAMLARVVRRPAILRVPRFAILGVLGDAGREAVLASARVTPGVLDAENFAFEAPTLEEMLREALT</sequence>
<dbReference type="InterPro" id="IPR010099">
    <property type="entry name" value="SDR39U1"/>
</dbReference>
<dbReference type="Pfam" id="PF01370">
    <property type="entry name" value="Epimerase"/>
    <property type="match status" value="1"/>
</dbReference>
<dbReference type="SUPFAM" id="SSF51735">
    <property type="entry name" value="NAD(P)-binding Rossmann-fold domains"/>
    <property type="match status" value="1"/>
</dbReference>
<evidence type="ECO:0000256" key="1">
    <source>
        <dbReference type="ARBA" id="ARBA00009353"/>
    </source>
</evidence>
<dbReference type="EMBL" id="JAUSQW010000001">
    <property type="protein sequence ID" value="MDP9800213.1"/>
    <property type="molecule type" value="Genomic_DNA"/>
</dbReference>
<evidence type="ECO:0000259" key="3">
    <source>
        <dbReference type="Pfam" id="PF08338"/>
    </source>
</evidence>
<proteinExistence type="inferred from homology"/>
<comment type="similarity">
    <text evidence="1">Belongs to the NAD(P)-dependent epimerase/dehydratase family. SDR39U1 subfamily.</text>
</comment>
<dbReference type="PANTHER" id="PTHR11092">
    <property type="entry name" value="SUGAR NUCLEOTIDE EPIMERASE RELATED"/>
    <property type="match status" value="1"/>
</dbReference>
<gene>
    <name evidence="4" type="ORF">J2S49_000289</name>
</gene>
<name>A0ABT9N928_9ACTO</name>
<dbReference type="NCBIfam" id="TIGR01777">
    <property type="entry name" value="yfcH"/>
    <property type="match status" value="1"/>
</dbReference>
<dbReference type="PANTHER" id="PTHR11092:SF0">
    <property type="entry name" value="EPIMERASE FAMILY PROTEIN SDR39U1"/>
    <property type="match status" value="1"/>
</dbReference>
<evidence type="ECO:0000313" key="4">
    <source>
        <dbReference type="EMBL" id="MDP9800213.1"/>
    </source>
</evidence>
<evidence type="ECO:0000313" key="5">
    <source>
        <dbReference type="Proteomes" id="UP001235966"/>
    </source>
</evidence>
<dbReference type="RefSeq" id="WP_307014082.1">
    <property type="nucleotide sequence ID" value="NZ_JAUSQW010000001.1"/>
</dbReference>
<dbReference type="Gene3D" id="3.40.50.720">
    <property type="entry name" value="NAD(P)-binding Rossmann-like Domain"/>
    <property type="match status" value="1"/>
</dbReference>
<dbReference type="Proteomes" id="UP001235966">
    <property type="component" value="Unassembled WGS sequence"/>
</dbReference>
<dbReference type="InterPro" id="IPR001509">
    <property type="entry name" value="Epimerase_deHydtase"/>
</dbReference>
<feature type="domain" description="NAD-dependent epimerase/dehydratase" evidence="2">
    <location>
        <begin position="3"/>
        <end position="215"/>
    </location>
</feature>
<dbReference type="InterPro" id="IPR013549">
    <property type="entry name" value="DUF1731"/>
</dbReference>
<dbReference type="Pfam" id="PF08338">
    <property type="entry name" value="DUF1731"/>
    <property type="match status" value="1"/>
</dbReference>